<reference evidence="1" key="1">
    <citation type="submission" date="2018-12" db="EMBL/GenBank/DDBJ databases">
        <title>Novel natural products biosynthetic potential of the class Ktedonobacteria.</title>
        <authorList>
            <person name="Zheng Y."/>
            <person name="Saitou A."/>
            <person name="Wang C.M."/>
            <person name="Toyoda A."/>
            <person name="Minakuchi Y."/>
            <person name="Sekiguchi Y."/>
            <person name="Ueda K."/>
            <person name="Takano H."/>
            <person name="Sakai Y."/>
            <person name="Yokota A."/>
            <person name="Yabe S."/>
        </authorList>
    </citation>
    <scope>NUCLEOTIDE SEQUENCE</scope>
    <source>
        <strain evidence="1">COM3</strain>
    </source>
</reference>
<name>A0A455SK19_9CHLR</name>
<organism evidence="1">
    <name type="scientific">Thermosporothrix sp. COM3</name>
    <dbReference type="NCBI Taxonomy" id="2490863"/>
    <lineage>
        <taxon>Bacteria</taxon>
        <taxon>Bacillati</taxon>
        <taxon>Chloroflexota</taxon>
        <taxon>Ktedonobacteria</taxon>
        <taxon>Ktedonobacterales</taxon>
        <taxon>Thermosporotrichaceae</taxon>
        <taxon>Thermosporothrix</taxon>
    </lineage>
</organism>
<accession>A0A455SK19</accession>
<dbReference type="EMBL" id="AP019376">
    <property type="protein sequence ID" value="BBH87309.1"/>
    <property type="molecule type" value="Genomic_DNA"/>
</dbReference>
<proteinExistence type="predicted"/>
<evidence type="ECO:0000313" key="1">
    <source>
        <dbReference type="EMBL" id="BBH87309.1"/>
    </source>
</evidence>
<gene>
    <name evidence="1" type="ORF">KTC_20600</name>
</gene>
<dbReference type="AlphaFoldDB" id="A0A455SK19"/>
<protein>
    <submittedName>
        <fullName evidence="1">Uncharacterized protein</fullName>
    </submittedName>
</protein>
<sequence length="110" mass="12113">MRFIGATEVSTDTACQLMDREQTSRLNDGTLAMHPFGFDGVEPRALFGQKQGQDAHAFVRLLDLLVLFSDPGSHQLRDMPRSVIPDQEPMVFALLLQSLTTPLKKLGGDG</sequence>